<proteinExistence type="predicted"/>
<sequence>MAHSVIYADITGESRGSEQQLPVFVEIDVQHHFTQFFPNQQSEIHISGVVDAARFVLCHNRRTNGENFVEDVVQNDLTQWYPCGMLDVWSNLRHVRPKKKQSSTVTPGLFVTGDDRPVLLL</sequence>
<evidence type="ECO:0000313" key="2">
    <source>
        <dbReference type="WBParaSite" id="nRc.2.0.1.t40347-RA"/>
    </source>
</evidence>
<dbReference type="Proteomes" id="UP000887565">
    <property type="component" value="Unplaced"/>
</dbReference>
<dbReference type="AlphaFoldDB" id="A0A915KNC7"/>
<protein>
    <submittedName>
        <fullName evidence="2">Uncharacterized protein</fullName>
    </submittedName>
</protein>
<name>A0A915KNC7_ROMCU</name>
<organism evidence="1 2">
    <name type="scientific">Romanomermis culicivorax</name>
    <name type="common">Nematode worm</name>
    <dbReference type="NCBI Taxonomy" id="13658"/>
    <lineage>
        <taxon>Eukaryota</taxon>
        <taxon>Metazoa</taxon>
        <taxon>Ecdysozoa</taxon>
        <taxon>Nematoda</taxon>
        <taxon>Enoplea</taxon>
        <taxon>Dorylaimia</taxon>
        <taxon>Mermithida</taxon>
        <taxon>Mermithoidea</taxon>
        <taxon>Mermithidae</taxon>
        <taxon>Romanomermis</taxon>
    </lineage>
</organism>
<keyword evidence="1" id="KW-1185">Reference proteome</keyword>
<evidence type="ECO:0000313" key="1">
    <source>
        <dbReference type="Proteomes" id="UP000887565"/>
    </source>
</evidence>
<accession>A0A915KNC7</accession>
<dbReference type="WBParaSite" id="nRc.2.0.1.t40347-RA">
    <property type="protein sequence ID" value="nRc.2.0.1.t40347-RA"/>
    <property type="gene ID" value="nRc.2.0.1.g40347"/>
</dbReference>
<reference evidence="2" key="1">
    <citation type="submission" date="2022-11" db="UniProtKB">
        <authorList>
            <consortium name="WormBaseParasite"/>
        </authorList>
    </citation>
    <scope>IDENTIFICATION</scope>
</reference>